<comment type="caution">
    <text evidence="1">The sequence shown here is derived from an EMBL/GenBank/DDBJ whole genome shotgun (WGS) entry which is preliminary data.</text>
</comment>
<dbReference type="EMBL" id="BGPR01001176">
    <property type="protein sequence ID" value="GBM47365.1"/>
    <property type="molecule type" value="Genomic_DNA"/>
</dbReference>
<protein>
    <submittedName>
        <fullName evidence="1">Uncharacterized protein</fullName>
    </submittedName>
</protein>
<gene>
    <name evidence="1" type="ORF">AVEN_66112_1</name>
</gene>
<organism evidence="1 2">
    <name type="scientific">Araneus ventricosus</name>
    <name type="common">Orbweaver spider</name>
    <name type="synonym">Epeira ventricosa</name>
    <dbReference type="NCBI Taxonomy" id="182803"/>
    <lineage>
        <taxon>Eukaryota</taxon>
        <taxon>Metazoa</taxon>
        <taxon>Ecdysozoa</taxon>
        <taxon>Arthropoda</taxon>
        <taxon>Chelicerata</taxon>
        <taxon>Arachnida</taxon>
        <taxon>Araneae</taxon>
        <taxon>Araneomorphae</taxon>
        <taxon>Entelegynae</taxon>
        <taxon>Araneoidea</taxon>
        <taxon>Araneidae</taxon>
        <taxon>Araneus</taxon>
    </lineage>
</organism>
<dbReference type="OrthoDB" id="8061911at2759"/>
<reference evidence="1 2" key="1">
    <citation type="journal article" date="2019" name="Sci. Rep.">
        <title>Orb-weaving spider Araneus ventricosus genome elucidates the spidroin gene catalogue.</title>
        <authorList>
            <person name="Kono N."/>
            <person name="Nakamura H."/>
            <person name="Ohtoshi R."/>
            <person name="Moran D.A.P."/>
            <person name="Shinohara A."/>
            <person name="Yoshida Y."/>
            <person name="Fujiwara M."/>
            <person name="Mori M."/>
            <person name="Tomita M."/>
            <person name="Arakawa K."/>
        </authorList>
    </citation>
    <scope>NUCLEOTIDE SEQUENCE [LARGE SCALE GENOMIC DNA]</scope>
</reference>
<dbReference type="Proteomes" id="UP000499080">
    <property type="component" value="Unassembled WGS sequence"/>
</dbReference>
<keyword evidence="2" id="KW-1185">Reference proteome</keyword>
<dbReference type="AlphaFoldDB" id="A0A4Y2G3T7"/>
<evidence type="ECO:0000313" key="1">
    <source>
        <dbReference type="EMBL" id="GBM47365.1"/>
    </source>
</evidence>
<proteinExistence type="predicted"/>
<accession>A0A4Y2G3T7</accession>
<name>A0A4Y2G3T7_ARAVE</name>
<evidence type="ECO:0000313" key="2">
    <source>
        <dbReference type="Proteomes" id="UP000499080"/>
    </source>
</evidence>
<sequence length="111" mass="12089">MAIFVADEGVFLDQVDPGRPASHVVQTEMAATPSFPQKRRYRHHSRRSLATSGLAHGLMLELIPGSDRIPRVANLHTATGLARKSINRLIRLPVPISCAPEDGDSREGALN</sequence>